<evidence type="ECO:0008006" key="3">
    <source>
        <dbReference type="Google" id="ProtNLM"/>
    </source>
</evidence>
<proteinExistence type="predicted"/>
<evidence type="ECO:0000313" key="1">
    <source>
        <dbReference type="EMBL" id="GHA90000.1"/>
    </source>
</evidence>
<protein>
    <recommendedName>
        <fullName evidence="3">Secreted protein</fullName>
    </recommendedName>
</protein>
<accession>A0ABQ3DHK0</accession>
<organism evidence="1 2">
    <name type="scientific">Streptomyces chryseus</name>
    <dbReference type="NCBI Taxonomy" id="68186"/>
    <lineage>
        <taxon>Bacteria</taxon>
        <taxon>Bacillati</taxon>
        <taxon>Actinomycetota</taxon>
        <taxon>Actinomycetes</taxon>
        <taxon>Kitasatosporales</taxon>
        <taxon>Streptomycetaceae</taxon>
        <taxon>Streptomyces</taxon>
    </lineage>
</organism>
<reference evidence="2" key="1">
    <citation type="journal article" date="2019" name="Int. J. Syst. Evol. Microbiol.">
        <title>The Global Catalogue of Microorganisms (GCM) 10K type strain sequencing project: providing services to taxonomists for standard genome sequencing and annotation.</title>
        <authorList>
            <consortium name="The Broad Institute Genomics Platform"/>
            <consortium name="The Broad Institute Genome Sequencing Center for Infectious Disease"/>
            <person name="Wu L."/>
            <person name="Ma J."/>
        </authorList>
    </citation>
    <scope>NUCLEOTIDE SEQUENCE [LARGE SCALE GENOMIC DNA]</scope>
    <source>
        <strain evidence="2">JCM 4737</strain>
    </source>
</reference>
<dbReference type="Proteomes" id="UP000599437">
    <property type="component" value="Unassembled WGS sequence"/>
</dbReference>
<sequence>MMIGRCRPTTPAVTPRPMPMLVVAAVLEAAMAKPSMTPRDLVRVDRGGGSPPYGVFGGVIARSFTGGPDGPDGGTSNSAGGFQVNGVVITCGP</sequence>
<gene>
    <name evidence="1" type="ORF">GCM10010346_10570</name>
</gene>
<name>A0ABQ3DHK0_9ACTN</name>
<dbReference type="EMBL" id="BMVO01000002">
    <property type="protein sequence ID" value="GHA90000.1"/>
    <property type="molecule type" value="Genomic_DNA"/>
</dbReference>
<comment type="caution">
    <text evidence="1">The sequence shown here is derived from an EMBL/GenBank/DDBJ whole genome shotgun (WGS) entry which is preliminary data.</text>
</comment>
<evidence type="ECO:0000313" key="2">
    <source>
        <dbReference type="Proteomes" id="UP000599437"/>
    </source>
</evidence>
<keyword evidence="2" id="KW-1185">Reference proteome</keyword>